<evidence type="ECO:0000256" key="1">
    <source>
        <dbReference type="ARBA" id="ARBA00005537"/>
    </source>
</evidence>
<evidence type="ECO:0000313" key="5">
    <source>
        <dbReference type="Proteomes" id="UP000008743"/>
    </source>
</evidence>
<dbReference type="PANTHER" id="PTHR12186">
    <property type="entry name" value="SIKE FAMILY MEMBER"/>
    <property type="match status" value="1"/>
</dbReference>
<proteinExistence type="inferred from homology"/>
<dbReference type="EMBL" id="KE346366">
    <property type="protein sequence ID" value="KJE94175.1"/>
    <property type="molecule type" value="Genomic_DNA"/>
</dbReference>
<evidence type="ECO:0000256" key="2">
    <source>
        <dbReference type="ARBA" id="ARBA00023054"/>
    </source>
</evidence>
<organism evidence="4 5">
    <name type="scientific">Capsaspora owczarzaki (strain ATCC 30864)</name>
    <dbReference type="NCBI Taxonomy" id="595528"/>
    <lineage>
        <taxon>Eukaryota</taxon>
        <taxon>Filasterea</taxon>
        <taxon>Capsaspora</taxon>
    </lineage>
</organism>
<gene>
    <name evidence="4" type="ORF">CAOG_004857</name>
</gene>
<dbReference type="Pfam" id="PF05769">
    <property type="entry name" value="SIKE"/>
    <property type="match status" value="1"/>
</dbReference>
<protein>
    <submittedName>
        <fullName evidence="4">Uncharacterized protein</fullName>
    </submittedName>
</protein>
<sequence>MGVDTTKGRGLTEATAEAERLNRALAAADHAIVSLIQRAEAAKDRLSAPNRRQIRAARSELNTAVGRKSIDEVVDTVEKSLAGTTPSLQLAERERDQWLIHLQTENHELREAFDEFQCSLDLIMTKNRENLTTLRSTLKLEQEGVQRRLDRETQENEQLRNENVRLRLKLEEMRKIISLAIESEEQESMETQARIVELETENDGLRELLSVAVQSGSVPASAVAQPLES</sequence>
<dbReference type="OrthoDB" id="21214at2759"/>
<dbReference type="PANTHER" id="PTHR12186:SF2">
    <property type="entry name" value="FGFR1 ONCOGENE PARTNER 2 HOMOLOG"/>
    <property type="match status" value="1"/>
</dbReference>
<dbReference type="RefSeq" id="XP_004347608.1">
    <property type="nucleotide sequence ID" value="XM_004347558.2"/>
</dbReference>
<comment type="similarity">
    <text evidence="1">Belongs to the SIKE family.</text>
</comment>
<accession>A0A0D2WQX6</accession>
<evidence type="ECO:0000313" key="4">
    <source>
        <dbReference type="EMBL" id="KJE94175.1"/>
    </source>
</evidence>
<dbReference type="InParanoid" id="A0A0D2WQX6"/>
<dbReference type="InterPro" id="IPR008555">
    <property type="entry name" value="SIKE"/>
</dbReference>
<dbReference type="OMA" id="HAFVGEM"/>
<name>A0A0D2WQX6_CAPO3</name>
<dbReference type="PhylomeDB" id="A0A0D2WQX6"/>
<dbReference type="STRING" id="595528.A0A0D2WQX6"/>
<dbReference type="Proteomes" id="UP000008743">
    <property type="component" value="Unassembled WGS sequence"/>
</dbReference>
<keyword evidence="5" id="KW-1185">Reference proteome</keyword>
<dbReference type="AlphaFoldDB" id="A0A0D2WQX6"/>
<evidence type="ECO:0000256" key="3">
    <source>
        <dbReference type="SAM" id="Coils"/>
    </source>
</evidence>
<feature type="coiled-coil region" evidence="3">
    <location>
        <begin position="142"/>
        <end position="208"/>
    </location>
</feature>
<reference evidence="5" key="1">
    <citation type="submission" date="2011-02" db="EMBL/GenBank/DDBJ databases">
        <title>The Genome Sequence of Capsaspora owczarzaki ATCC 30864.</title>
        <authorList>
            <person name="Russ C."/>
            <person name="Cuomo C."/>
            <person name="Burger G."/>
            <person name="Gray M.W."/>
            <person name="Holland P.W.H."/>
            <person name="King N."/>
            <person name="Lang F.B.F."/>
            <person name="Roger A.J."/>
            <person name="Ruiz-Trillo I."/>
            <person name="Young S.K."/>
            <person name="Zeng Q."/>
            <person name="Gargeya S."/>
            <person name="Alvarado L."/>
            <person name="Berlin A."/>
            <person name="Chapman S.B."/>
            <person name="Chen Z."/>
            <person name="Freedman E."/>
            <person name="Gellesch M."/>
            <person name="Goldberg J."/>
            <person name="Griggs A."/>
            <person name="Gujja S."/>
            <person name="Heilman E."/>
            <person name="Heiman D."/>
            <person name="Howarth C."/>
            <person name="Mehta T."/>
            <person name="Neiman D."/>
            <person name="Pearson M."/>
            <person name="Roberts A."/>
            <person name="Saif S."/>
            <person name="Shea T."/>
            <person name="Shenoy N."/>
            <person name="Sisk P."/>
            <person name="Stolte C."/>
            <person name="Sykes S."/>
            <person name="White J."/>
            <person name="Yandava C."/>
            <person name="Haas B."/>
            <person name="Nusbaum C."/>
            <person name="Birren B."/>
        </authorList>
    </citation>
    <scope>NUCLEOTIDE SEQUENCE</scope>
    <source>
        <strain evidence="5">ATCC 30864</strain>
    </source>
</reference>
<keyword evidence="2 3" id="KW-0175">Coiled coil</keyword>